<dbReference type="Pfam" id="PF03556">
    <property type="entry name" value="Cullin_binding"/>
    <property type="match status" value="1"/>
</dbReference>
<dbReference type="GO" id="GO:0031624">
    <property type="term" value="F:ubiquitin conjugating enzyme binding"/>
    <property type="evidence" value="ECO:0007669"/>
    <property type="project" value="TreeGrafter"/>
</dbReference>
<dbReference type="AlphaFoldDB" id="A0A066VZG0"/>
<dbReference type="Pfam" id="PF14555">
    <property type="entry name" value="UBA_4"/>
    <property type="match status" value="1"/>
</dbReference>
<dbReference type="Proteomes" id="UP000027361">
    <property type="component" value="Unassembled WGS sequence"/>
</dbReference>
<feature type="domain" description="DCUN1" evidence="3">
    <location>
        <begin position="69"/>
        <end position="296"/>
    </location>
</feature>
<dbReference type="GO" id="GO:0000151">
    <property type="term" value="C:ubiquitin ligase complex"/>
    <property type="evidence" value="ECO:0007669"/>
    <property type="project" value="TreeGrafter"/>
</dbReference>
<comment type="function">
    <text evidence="2">Neddylation of cullins play an essential role in the regulation of SCF-type complexes activity.</text>
</comment>
<dbReference type="InterPro" id="IPR005176">
    <property type="entry name" value="PONY_dom"/>
</dbReference>
<dbReference type="OMA" id="LWCKFLQ"/>
<proteinExistence type="predicted"/>
<evidence type="ECO:0000256" key="2">
    <source>
        <dbReference type="RuleBase" id="RU410713"/>
    </source>
</evidence>
<accession>A0A066VZG0</accession>
<dbReference type="STRING" id="1037660.A0A066VZG0"/>
<evidence type="ECO:0000259" key="3">
    <source>
        <dbReference type="PROSITE" id="PS51229"/>
    </source>
</evidence>
<sequence>MSTKTSKEAALRSFRAITNASTADATRLLKNNSYRVEAAVDDFYNDPVAISNAAKAGSSSSMEKKKVKEATEKLGKLFDDYKEEGADEMDIEGTQEYFAHLGLDLEDVVVLALCFYLKAPAMGKFKRADFIKGWLLLDKAATIEAQKQVLVGLRKDFQEDRRVRTEAGSSVNNVANGSPSESGGLYTKTYEFTYGFARREGQKSLDLETAIAFWDLIIPHAPTFAKSDGSSNGSFTQGQLEMWKRYLKEKTDGRAVSKDTWALFLEFTKEIDQDFKNHDEDGAWPSVIDDFVYWARDEIAAGRGPNAMEED</sequence>
<dbReference type="HOGENOM" id="CLU_047042_0_0_1"/>
<dbReference type="FunCoup" id="A0A066VZG0">
    <property type="interactions" value="142"/>
</dbReference>
<dbReference type="InterPro" id="IPR009060">
    <property type="entry name" value="UBA-like_sf"/>
</dbReference>
<protein>
    <recommendedName>
        <fullName evidence="2">Defective in cullin neddylation protein</fullName>
    </recommendedName>
</protein>
<dbReference type="Gene3D" id="1.10.8.10">
    <property type="entry name" value="DNA helicase RuvA subunit, C-terminal domain"/>
    <property type="match status" value="1"/>
</dbReference>
<dbReference type="GO" id="GO:0032182">
    <property type="term" value="F:ubiquitin-like protein binding"/>
    <property type="evidence" value="ECO:0007669"/>
    <property type="project" value="TreeGrafter"/>
</dbReference>
<gene>
    <name evidence="4" type="ORF">K437DRAFT_257289</name>
</gene>
<dbReference type="SUPFAM" id="SSF46934">
    <property type="entry name" value="UBA-like"/>
    <property type="match status" value="1"/>
</dbReference>
<evidence type="ECO:0000313" key="5">
    <source>
        <dbReference type="Proteomes" id="UP000027361"/>
    </source>
</evidence>
<keyword evidence="1" id="KW-0833">Ubl conjugation pathway</keyword>
<dbReference type="InterPro" id="IPR014764">
    <property type="entry name" value="DCN-prot"/>
</dbReference>
<dbReference type="EMBL" id="JMSN01000057">
    <property type="protein sequence ID" value="KDN43900.1"/>
    <property type="molecule type" value="Genomic_DNA"/>
</dbReference>
<dbReference type="OrthoDB" id="27198at2759"/>
<reference evidence="4 5" key="1">
    <citation type="submission" date="2014-05" db="EMBL/GenBank/DDBJ databases">
        <title>Draft genome sequence of a rare smut relative, Tilletiaria anomala UBC 951.</title>
        <authorList>
            <consortium name="DOE Joint Genome Institute"/>
            <person name="Toome M."/>
            <person name="Kuo A."/>
            <person name="Henrissat B."/>
            <person name="Lipzen A."/>
            <person name="Tritt A."/>
            <person name="Yoshinaga Y."/>
            <person name="Zane M."/>
            <person name="Barry K."/>
            <person name="Grigoriev I.V."/>
            <person name="Spatafora J.W."/>
            <person name="Aimea M.C."/>
        </authorList>
    </citation>
    <scope>NUCLEOTIDE SEQUENCE [LARGE SCALE GENOMIC DNA]</scope>
    <source>
        <strain evidence="4 5">UBC 951</strain>
    </source>
</reference>
<dbReference type="PANTHER" id="PTHR12281:SF31">
    <property type="entry name" value="DCN1-LIKE PROTEIN 3"/>
    <property type="match status" value="1"/>
</dbReference>
<dbReference type="PROSITE" id="PS51229">
    <property type="entry name" value="DCUN1"/>
    <property type="match status" value="1"/>
</dbReference>
<dbReference type="Gene3D" id="1.10.238.10">
    <property type="entry name" value="EF-hand"/>
    <property type="match status" value="1"/>
</dbReference>
<dbReference type="PANTHER" id="PTHR12281">
    <property type="entry name" value="RP42 RELATED"/>
    <property type="match status" value="1"/>
</dbReference>
<evidence type="ECO:0000313" key="4">
    <source>
        <dbReference type="EMBL" id="KDN43900.1"/>
    </source>
</evidence>
<dbReference type="InterPro" id="IPR042460">
    <property type="entry name" value="DCN1-like_PONY"/>
</dbReference>
<dbReference type="CDD" id="cd14273">
    <property type="entry name" value="UBA_TAP-C_like"/>
    <property type="match status" value="1"/>
</dbReference>
<dbReference type="InParanoid" id="A0A066VZG0"/>
<dbReference type="GO" id="GO:0005886">
    <property type="term" value="C:plasma membrane"/>
    <property type="evidence" value="ECO:0007669"/>
    <property type="project" value="UniProtKB-ARBA"/>
</dbReference>
<comment type="caution">
    <text evidence="4">The sequence shown here is derived from an EMBL/GenBank/DDBJ whole genome shotgun (WGS) entry which is preliminary data.</text>
</comment>
<evidence type="ECO:0000256" key="1">
    <source>
        <dbReference type="ARBA" id="ARBA00022786"/>
    </source>
</evidence>
<dbReference type="RefSeq" id="XP_013242521.1">
    <property type="nucleotide sequence ID" value="XM_013387067.1"/>
</dbReference>
<dbReference type="FunFam" id="1.10.238.200:FF:000003">
    <property type="entry name" value="DCN1-like protein 3"/>
    <property type="match status" value="1"/>
</dbReference>
<organism evidence="4 5">
    <name type="scientific">Tilletiaria anomala (strain ATCC 24038 / CBS 436.72 / UBC 951)</name>
    <dbReference type="NCBI Taxonomy" id="1037660"/>
    <lineage>
        <taxon>Eukaryota</taxon>
        <taxon>Fungi</taxon>
        <taxon>Dikarya</taxon>
        <taxon>Basidiomycota</taxon>
        <taxon>Ustilaginomycotina</taxon>
        <taxon>Exobasidiomycetes</taxon>
        <taxon>Georgefischeriales</taxon>
        <taxon>Tilletiariaceae</taxon>
        <taxon>Tilletiaria</taxon>
    </lineage>
</organism>
<dbReference type="GeneID" id="25264659"/>
<keyword evidence="5" id="KW-1185">Reference proteome</keyword>
<name>A0A066VZG0_TILAU</name>
<dbReference type="GO" id="GO:0045116">
    <property type="term" value="P:protein neddylation"/>
    <property type="evidence" value="ECO:0007669"/>
    <property type="project" value="TreeGrafter"/>
</dbReference>
<dbReference type="GO" id="GO:0097602">
    <property type="term" value="F:cullin family protein binding"/>
    <property type="evidence" value="ECO:0007669"/>
    <property type="project" value="TreeGrafter"/>
</dbReference>
<dbReference type="Gene3D" id="1.10.238.200">
    <property type="entry name" value="Cullin, PONY binding domain"/>
    <property type="match status" value="1"/>
</dbReference>